<dbReference type="GO" id="GO:0046983">
    <property type="term" value="F:protein dimerization activity"/>
    <property type="evidence" value="ECO:0007669"/>
    <property type="project" value="InterPro"/>
</dbReference>
<dbReference type="InterPro" id="IPR050482">
    <property type="entry name" value="Sensor_HK_TwoCompSys"/>
</dbReference>
<dbReference type="Gene3D" id="1.20.5.1930">
    <property type="match status" value="1"/>
</dbReference>
<evidence type="ECO:0000256" key="3">
    <source>
        <dbReference type="ARBA" id="ARBA00023012"/>
    </source>
</evidence>
<dbReference type="InterPro" id="IPR036890">
    <property type="entry name" value="HATPase_C_sf"/>
</dbReference>
<dbReference type="EMBL" id="CP066802">
    <property type="protein sequence ID" value="QQM66809.1"/>
    <property type="molecule type" value="Genomic_DNA"/>
</dbReference>
<keyword evidence="2 6" id="KW-0418">Kinase</keyword>
<dbReference type="KEGG" id="awe:JG540_06935"/>
<reference evidence="6 7" key="1">
    <citation type="submission" date="2020-12" db="EMBL/GenBank/DDBJ databases">
        <authorList>
            <person name="Zhou J."/>
        </authorList>
    </citation>
    <scope>NUCLEOTIDE SEQUENCE [LARGE SCALE GENOMIC DNA]</scope>
    <source>
        <strain evidence="6 7">CCUG 61299</strain>
    </source>
</reference>
<keyword evidence="4" id="KW-1133">Transmembrane helix</keyword>
<feature type="transmembrane region" description="Helical" evidence="4">
    <location>
        <begin position="20"/>
        <end position="37"/>
    </location>
</feature>
<dbReference type="AlphaFoldDB" id="A0A7T7S1W3"/>
<protein>
    <submittedName>
        <fullName evidence="6">Sensor histidine kinase</fullName>
    </submittedName>
</protein>
<feature type="domain" description="Signal transduction histidine kinase subgroup 3 dimerisation and phosphoacceptor" evidence="5">
    <location>
        <begin position="192"/>
        <end position="257"/>
    </location>
</feature>
<proteinExistence type="predicted"/>
<dbReference type="InterPro" id="IPR011712">
    <property type="entry name" value="Sig_transdc_His_kin_sub3_dim/P"/>
</dbReference>
<keyword evidence="4" id="KW-0812">Transmembrane</keyword>
<evidence type="ECO:0000256" key="4">
    <source>
        <dbReference type="SAM" id="Phobius"/>
    </source>
</evidence>
<dbReference type="PANTHER" id="PTHR24421:SF63">
    <property type="entry name" value="SENSOR HISTIDINE KINASE DESK"/>
    <property type="match status" value="1"/>
</dbReference>
<dbReference type="GO" id="GO:0016020">
    <property type="term" value="C:membrane"/>
    <property type="evidence" value="ECO:0007669"/>
    <property type="project" value="InterPro"/>
</dbReference>
<evidence type="ECO:0000313" key="6">
    <source>
        <dbReference type="EMBL" id="QQM66809.1"/>
    </source>
</evidence>
<gene>
    <name evidence="6" type="ORF">JG540_06935</name>
</gene>
<dbReference type="RefSeq" id="WP_200274897.1">
    <property type="nucleotide sequence ID" value="NZ_CP066802.1"/>
</dbReference>
<evidence type="ECO:0000259" key="5">
    <source>
        <dbReference type="Pfam" id="PF07730"/>
    </source>
</evidence>
<keyword evidence="7" id="KW-1185">Reference proteome</keyword>
<evidence type="ECO:0000313" key="7">
    <source>
        <dbReference type="Proteomes" id="UP000595895"/>
    </source>
</evidence>
<feature type="transmembrane region" description="Helical" evidence="4">
    <location>
        <begin position="44"/>
        <end position="65"/>
    </location>
</feature>
<keyword evidence="4" id="KW-0472">Membrane</keyword>
<dbReference type="Gene3D" id="3.30.565.10">
    <property type="entry name" value="Histidine kinase-like ATPase, C-terminal domain"/>
    <property type="match status" value="1"/>
</dbReference>
<evidence type="ECO:0000256" key="2">
    <source>
        <dbReference type="ARBA" id="ARBA00022777"/>
    </source>
</evidence>
<feature type="transmembrane region" description="Helical" evidence="4">
    <location>
        <begin position="105"/>
        <end position="123"/>
    </location>
</feature>
<dbReference type="SUPFAM" id="SSF55874">
    <property type="entry name" value="ATPase domain of HSP90 chaperone/DNA topoisomerase II/histidine kinase"/>
    <property type="match status" value="1"/>
</dbReference>
<dbReference type="PANTHER" id="PTHR24421">
    <property type="entry name" value="NITRATE/NITRITE SENSOR PROTEIN NARX-RELATED"/>
    <property type="match status" value="1"/>
</dbReference>
<sequence>MTLVQAPAGPGGPWYQRIDWLNAFWVVLLVLPAANVLRSTELPAALRAAALLGLLCFAAADVWAVSTLHPWQQLPADATLRQQLRPVAGRLALLAALSLPSAPVLGWYQVFLLPYLVALLLFATPARTGVSLTVAACALMVTATALLAPPGQVWMSLGCASSCAFIVVGRLAAELSERRLAREAERLATTQRAEISRDVHDILGHTLTVPTLKAEVAQRLVRRDPQRAEAELAQIIELSRSALTDVRATVSRLRTPDLGSQIKASCTAFTAAGLEATVQGTATGVPAEQRPLLAWALREATTNVIRHAQAQHVQVVLAPGLLQVVDDGVGLPPQTGQAPGNGLRGLRERIQGTGGELRLSSPAPGTPRPGTCLEVRL</sequence>
<organism evidence="6 7">
    <name type="scientific">Actinomyces weissii</name>
    <dbReference type="NCBI Taxonomy" id="675090"/>
    <lineage>
        <taxon>Bacteria</taxon>
        <taxon>Bacillati</taxon>
        <taxon>Actinomycetota</taxon>
        <taxon>Actinomycetes</taxon>
        <taxon>Actinomycetales</taxon>
        <taxon>Actinomycetaceae</taxon>
        <taxon>Actinomyces</taxon>
    </lineage>
</organism>
<keyword evidence="1" id="KW-0808">Transferase</keyword>
<accession>A0A7T7S1W3</accession>
<dbReference type="Proteomes" id="UP000595895">
    <property type="component" value="Chromosome"/>
</dbReference>
<feature type="transmembrane region" description="Helical" evidence="4">
    <location>
        <begin position="154"/>
        <end position="173"/>
    </location>
</feature>
<dbReference type="GO" id="GO:0000155">
    <property type="term" value="F:phosphorelay sensor kinase activity"/>
    <property type="evidence" value="ECO:0007669"/>
    <property type="project" value="InterPro"/>
</dbReference>
<dbReference type="CDD" id="cd16917">
    <property type="entry name" value="HATPase_UhpB-NarQ-NarX-like"/>
    <property type="match status" value="1"/>
</dbReference>
<dbReference type="Pfam" id="PF07730">
    <property type="entry name" value="HisKA_3"/>
    <property type="match status" value="1"/>
</dbReference>
<name>A0A7T7S1W3_9ACTO</name>
<feature type="transmembrane region" description="Helical" evidence="4">
    <location>
        <begin position="130"/>
        <end position="148"/>
    </location>
</feature>
<keyword evidence="3" id="KW-0902">Two-component regulatory system</keyword>
<evidence type="ECO:0000256" key="1">
    <source>
        <dbReference type="ARBA" id="ARBA00022679"/>
    </source>
</evidence>